<gene>
    <name evidence="3" type="ORF">SAMN05444278_10549</name>
</gene>
<dbReference type="RefSeq" id="WP_073192978.1">
    <property type="nucleotide sequence ID" value="NZ_FQTW01000005.1"/>
</dbReference>
<proteinExistence type="predicted"/>
<keyword evidence="1" id="KW-0732">Signal</keyword>
<evidence type="ECO:0000313" key="4">
    <source>
        <dbReference type="Proteomes" id="UP000184462"/>
    </source>
</evidence>
<dbReference type="AlphaFoldDB" id="A0A1M4W2S1"/>
<evidence type="ECO:0000256" key="1">
    <source>
        <dbReference type="SAM" id="SignalP"/>
    </source>
</evidence>
<dbReference type="InterPro" id="IPR032710">
    <property type="entry name" value="NTF2-like_dom_sf"/>
</dbReference>
<dbReference type="SUPFAM" id="SSF54427">
    <property type="entry name" value="NTF2-like"/>
    <property type="match status" value="1"/>
</dbReference>
<evidence type="ECO:0000313" key="3">
    <source>
        <dbReference type="EMBL" id="SHE75561.1"/>
    </source>
</evidence>
<dbReference type="InterPro" id="IPR032256">
    <property type="entry name" value="DUF4829"/>
</dbReference>
<dbReference type="STRING" id="1155689.SAMN05444278_10549"/>
<dbReference type="Pfam" id="PF16111">
    <property type="entry name" value="DUF4829"/>
    <property type="match status" value="1"/>
</dbReference>
<evidence type="ECO:0000259" key="2">
    <source>
        <dbReference type="Pfam" id="PF16111"/>
    </source>
</evidence>
<dbReference type="Proteomes" id="UP000184462">
    <property type="component" value="Unassembled WGS sequence"/>
</dbReference>
<protein>
    <recommendedName>
        <fullName evidence="2">DUF4829 domain-containing protein</fullName>
    </recommendedName>
</protein>
<feature type="chain" id="PRO_5012793209" description="DUF4829 domain-containing protein" evidence="1">
    <location>
        <begin position="21"/>
        <end position="146"/>
    </location>
</feature>
<name>A0A1M4W2S1_9FLAO</name>
<reference evidence="3 4" key="1">
    <citation type="submission" date="2016-11" db="EMBL/GenBank/DDBJ databases">
        <authorList>
            <person name="Jaros S."/>
            <person name="Januszkiewicz K."/>
            <person name="Wedrychowicz H."/>
        </authorList>
    </citation>
    <scope>NUCLEOTIDE SEQUENCE [LARGE SCALE GENOMIC DNA]</scope>
    <source>
        <strain evidence="3 4">DSM 25661</strain>
    </source>
</reference>
<sequence length="146" mass="16543">MKLIKLLSVIVIFTVIPSNAQNTAEQTVNAFFEALNAKDVAKIEKLCLDNLVLNSLSVTSESSKLNQQNLKGFLHSLKQMPETLKIKEVITKTKSRDDNYIEHFWLEYEFYVNDKLSHKGVNSITLLKGANGWKISAITDTRISEK</sequence>
<keyword evidence="4" id="KW-1185">Reference proteome</keyword>
<accession>A0A1M4W2S1</accession>
<dbReference type="OrthoDB" id="117186at2"/>
<organism evidence="3 4">
    <name type="scientific">Psychroflexus salarius</name>
    <dbReference type="NCBI Taxonomy" id="1155689"/>
    <lineage>
        <taxon>Bacteria</taxon>
        <taxon>Pseudomonadati</taxon>
        <taxon>Bacteroidota</taxon>
        <taxon>Flavobacteriia</taxon>
        <taxon>Flavobacteriales</taxon>
        <taxon>Flavobacteriaceae</taxon>
        <taxon>Psychroflexus</taxon>
    </lineage>
</organism>
<feature type="signal peptide" evidence="1">
    <location>
        <begin position="1"/>
        <end position="20"/>
    </location>
</feature>
<dbReference type="Gene3D" id="3.10.450.50">
    <property type="match status" value="1"/>
</dbReference>
<dbReference type="EMBL" id="FQTW01000005">
    <property type="protein sequence ID" value="SHE75561.1"/>
    <property type="molecule type" value="Genomic_DNA"/>
</dbReference>
<feature type="domain" description="DUF4829" evidence="2">
    <location>
        <begin position="25"/>
        <end position="136"/>
    </location>
</feature>